<reference evidence="2 3" key="1">
    <citation type="journal article" date="2018" name="Nat. Biotechnol.">
        <title>A standardized bacterial taxonomy based on genome phylogeny substantially revises the tree of life.</title>
        <authorList>
            <person name="Parks D.H."/>
            <person name="Chuvochina M."/>
            <person name="Waite D.W."/>
            <person name="Rinke C."/>
            <person name="Skarshewski A."/>
            <person name="Chaumeil P.A."/>
            <person name="Hugenholtz P."/>
        </authorList>
    </citation>
    <scope>NUCLEOTIDE SEQUENCE [LARGE SCALE GENOMIC DNA]</scope>
    <source>
        <strain evidence="2">UBA8844</strain>
    </source>
</reference>
<feature type="transmembrane region" description="Helical" evidence="1">
    <location>
        <begin position="21"/>
        <end position="39"/>
    </location>
</feature>
<evidence type="ECO:0000313" key="2">
    <source>
        <dbReference type="EMBL" id="HCT56424.1"/>
    </source>
</evidence>
<protein>
    <submittedName>
        <fullName evidence="2">Uncharacterized protein</fullName>
    </submittedName>
</protein>
<keyword evidence="1" id="KW-1133">Transmembrane helix</keyword>
<keyword evidence="1" id="KW-0472">Membrane</keyword>
<keyword evidence="1" id="KW-0812">Transmembrane</keyword>
<accession>A0A3D4V6I6</accession>
<dbReference type="Proteomes" id="UP000264071">
    <property type="component" value="Unassembled WGS sequence"/>
</dbReference>
<comment type="caution">
    <text evidence="2">The sequence shown here is derived from an EMBL/GenBank/DDBJ whole genome shotgun (WGS) entry which is preliminary data.</text>
</comment>
<proteinExistence type="predicted"/>
<evidence type="ECO:0000313" key="3">
    <source>
        <dbReference type="Proteomes" id="UP000264071"/>
    </source>
</evidence>
<dbReference type="EMBL" id="DPIY01000005">
    <property type="protein sequence ID" value="HCT56424.1"/>
    <property type="molecule type" value="Genomic_DNA"/>
</dbReference>
<organism evidence="2 3">
    <name type="scientific">Gemmatimonas aurantiaca</name>
    <dbReference type="NCBI Taxonomy" id="173480"/>
    <lineage>
        <taxon>Bacteria</taxon>
        <taxon>Pseudomonadati</taxon>
        <taxon>Gemmatimonadota</taxon>
        <taxon>Gemmatimonadia</taxon>
        <taxon>Gemmatimonadales</taxon>
        <taxon>Gemmatimonadaceae</taxon>
        <taxon>Gemmatimonas</taxon>
    </lineage>
</organism>
<feature type="transmembrane region" description="Helical" evidence="1">
    <location>
        <begin position="45"/>
        <end position="63"/>
    </location>
</feature>
<name>A0A3D4V6I6_9BACT</name>
<dbReference type="AlphaFoldDB" id="A0A3D4V6I6"/>
<gene>
    <name evidence="2" type="ORF">DGD08_04335</name>
</gene>
<sequence length="90" mass="9463">MAMSELSEAEFEQAEALIGGGVRYVLGTVIVVLLGAILASGWSLWLQSFAAIALAAIVVVASVDTSNPATDRHFKTGHHDDRLRLVIGSA</sequence>
<evidence type="ECO:0000256" key="1">
    <source>
        <dbReference type="SAM" id="Phobius"/>
    </source>
</evidence>